<name>A0A2P5BKJ1_PARAD</name>
<proteinExistence type="predicted"/>
<dbReference type="AlphaFoldDB" id="A0A2P5BKJ1"/>
<evidence type="ECO:0000313" key="1">
    <source>
        <dbReference type="EMBL" id="PON49317.1"/>
    </source>
</evidence>
<organism evidence="1 2">
    <name type="scientific">Parasponia andersonii</name>
    <name type="common">Sponia andersonii</name>
    <dbReference type="NCBI Taxonomy" id="3476"/>
    <lineage>
        <taxon>Eukaryota</taxon>
        <taxon>Viridiplantae</taxon>
        <taxon>Streptophyta</taxon>
        <taxon>Embryophyta</taxon>
        <taxon>Tracheophyta</taxon>
        <taxon>Spermatophyta</taxon>
        <taxon>Magnoliopsida</taxon>
        <taxon>eudicotyledons</taxon>
        <taxon>Gunneridae</taxon>
        <taxon>Pentapetalae</taxon>
        <taxon>rosids</taxon>
        <taxon>fabids</taxon>
        <taxon>Rosales</taxon>
        <taxon>Cannabaceae</taxon>
        <taxon>Parasponia</taxon>
    </lineage>
</organism>
<dbReference type="Proteomes" id="UP000237105">
    <property type="component" value="Unassembled WGS sequence"/>
</dbReference>
<sequence length="122" mass="13674">MYHVDDYVAEQVTRSARHPTRIQNDYLKAMRVTRDIVWASGLSGVRAKSISDPGPVRLSSFPTTIAGGQEARGSSARRPLNERRFVKVSLLTGSSHRGRRKLGHDDTERITVITARDLWSKS</sequence>
<gene>
    <name evidence="1" type="ORF">PanWU01x14_230890</name>
</gene>
<reference evidence="2" key="1">
    <citation type="submission" date="2016-06" db="EMBL/GenBank/DDBJ databases">
        <title>Parallel loss of symbiosis genes in relatives of nitrogen-fixing non-legume Parasponia.</title>
        <authorList>
            <person name="Van Velzen R."/>
            <person name="Holmer R."/>
            <person name="Bu F."/>
            <person name="Rutten L."/>
            <person name="Van Zeijl A."/>
            <person name="Liu W."/>
            <person name="Santuari L."/>
            <person name="Cao Q."/>
            <person name="Sharma T."/>
            <person name="Shen D."/>
            <person name="Roswanjaya Y."/>
            <person name="Wardhani T."/>
            <person name="Kalhor M.S."/>
            <person name="Jansen J."/>
            <person name="Van den Hoogen J."/>
            <person name="Gungor B."/>
            <person name="Hartog M."/>
            <person name="Hontelez J."/>
            <person name="Verver J."/>
            <person name="Yang W.-C."/>
            <person name="Schijlen E."/>
            <person name="Repin R."/>
            <person name="Schilthuizen M."/>
            <person name="Schranz E."/>
            <person name="Heidstra R."/>
            <person name="Miyata K."/>
            <person name="Fedorova E."/>
            <person name="Kohlen W."/>
            <person name="Bisseling T."/>
            <person name="Smit S."/>
            <person name="Geurts R."/>
        </authorList>
    </citation>
    <scope>NUCLEOTIDE SEQUENCE [LARGE SCALE GENOMIC DNA]</scope>
    <source>
        <strain evidence="2">cv. WU1-14</strain>
    </source>
</reference>
<keyword evidence="2" id="KW-1185">Reference proteome</keyword>
<accession>A0A2P5BKJ1</accession>
<evidence type="ECO:0000313" key="2">
    <source>
        <dbReference type="Proteomes" id="UP000237105"/>
    </source>
</evidence>
<comment type="caution">
    <text evidence="1">The sequence shown here is derived from an EMBL/GenBank/DDBJ whole genome shotgun (WGS) entry which is preliminary data.</text>
</comment>
<dbReference type="EMBL" id="JXTB01000263">
    <property type="protein sequence ID" value="PON49317.1"/>
    <property type="molecule type" value="Genomic_DNA"/>
</dbReference>
<protein>
    <submittedName>
        <fullName evidence="1">Uncharacterized protein</fullName>
    </submittedName>
</protein>